<evidence type="ECO:0000256" key="1">
    <source>
        <dbReference type="SAM" id="SignalP"/>
    </source>
</evidence>
<dbReference type="SUPFAM" id="SSF56601">
    <property type="entry name" value="beta-lactamase/transpeptidase-like"/>
    <property type="match status" value="1"/>
</dbReference>
<comment type="caution">
    <text evidence="3">The sequence shown here is derived from an EMBL/GenBank/DDBJ whole genome shotgun (WGS) entry which is preliminary data.</text>
</comment>
<dbReference type="InterPro" id="IPR050491">
    <property type="entry name" value="AmpC-like"/>
</dbReference>
<dbReference type="InterPro" id="IPR012338">
    <property type="entry name" value="Beta-lactam/transpept-like"/>
</dbReference>
<organism evidence="3 4">
    <name type="scientific">Hymenobacter armeniacus</name>
    <dbReference type="NCBI Taxonomy" id="2771358"/>
    <lineage>
        <taxon>Bacteria</taxon>
        <taxon>Pseudomonadati</taxon>
        <taxon>Bacteroidota</taxon>
        <taxon>Cytophagia</taxon>
        <taxon>Cytophagales</taxon>
        <taxon>Hymenobacteraceae</taxon>
        <taxon>Hymenobacter</taxon>
    </lineage>
</organism>
<gene>
    <name evidence="3" type="ORF">IC234_08630</name>
</gene>
<evidence type="ECO:0000313" key="4">
    <source>
        <dbReference type="Proteomes" id="UP000606003"/>
    </source>
</evidence>
<accession>A0ABR8JTV4</accession>
<feature type="signal peptide" evidence="1">
    <location>
        <begin position="1"/>
        <end position="21"/>
    </location>
</feature>
<name>A0ABR8JTV4_9BACT</name>
<dbReference type="EMBL" id="JACXAC010000003">
    <property type="protein sequence ID" value="MBD2722191.1"/>
    <property type="molecule type" value="Genomic_DNA"/>
</dbReference>
<reference evidence="3 4" key="1">
    <citation type="submission" date="2020-09" db="EMBL/GenBank/DDBJ databases">
        <authorList>
            <person name="Kim M.K."/>
        </authorList>
    </citation>
    <scope>NUCLEOTIDE SEQUENCE [LARGE SCALE GENOMIC DNA]</scope>
    <source>
        <strain evidence="3 4">BT189</strain>
    </source>
</reference>
<keyword evidence="4" id="KW-1185">Reference proteome</keyword>
<protein>
    <submittedName>
        <fullName evidence="3">Beta-lactamase family protein</fullName>
    </submittedName>
</protein>
<dbReference type="PANTHER" id="PTHR46825">
    <property type="entry name" value="D-ALANYL-D-ALANINE-CARBOXYPEPTIDASE/ENDOPEPTIDASE AMPH"/>
    <property type="match status" value="1"/>
</dbReference>
<sequence>MLLSRCCGYLLAGLFSLPTWAQTAAPAAAPLDVAAVDAAVARALKAFDVPGMAVAVVKDGQIVLSKGYGVRSLKTKATVDANTLFGIGATTKAFTAAALGLLVDEGKLRWDDKVTKFLPEFQLYDPYATAEFTVRDLLCHRSGMGLGTGDLMLFPDSADFTVHDVLHALRYFKPAASFRSRFDYDNNLYLVAGEVVARIARQPWADSLFCGRTRA</sequence>
<dbReference type="Gene3D" id="3.40.710.10">
    <property type="entry name" value="DD-peptidase/beta-lactamase superfamily"/>
    <property type="match status" value="1"/>
</dbReference>
<feature type="domain" description="Beta-lactamase-related" evidence="2">
    <location>
        <begin position="37"/>
        <end position="207"/>
    </location>
</feature>
<evidence type="ECO:0000259" key="2">
    <source>
        <dbReference type="Pfam" id="PF00144"/>
    </source>
</evidence>
<dbReference type="Proteomes" id="UP000606003">
    <property type="component" value="Unassembled WGS sequence"/>
</dbReference>
<dbReference type="RefSeq" id="WP_190923480.1">
    <property type="nucleotide sequence ID" value="NZ_JACXAC010000003.1"/>
</dbReference>
<feature type="chain" id="PRO_5045282355" evidence="1">
    <location>
        <begin position="22"/>
        <end position="215"/>
    </location>
</feature>
<dbReference type="PANTHER" id="PTHR46825:SF15">
    <property type="entry name" value="BETA-LACTAMASE-RELATED DOMAIN-CONTAINING PROTEIN"/>
    <property type="match status" value="1"/>
</dbReference>
<keyword evidence="1" id="KW-0732">Signal</keyword>
<proteinExistence type="predicted"/>
<dbReference type="InterPro" id="IPR001466">
    <property type="entry name" value="Beta-lactam-related"/>
</dbReference>
<evidence type="ECO:0000313" key="3">
    <source>
        <dbReference type="EMBL" id="MBD2722191.1"/>
    </source>
</evidence>
<dbReference type="Pfam" id="PF00144">
    <property type="entry name" value="Beta-lactamase"/>
    <property type="match status" value="1"/>
</dbReference>